<dbReference type="Proteomes" id="UP000218238">
    <property type="component" value="Unassembled WGS sequence"/>
</dbReference>
<organism evidence="1 2">
    <name type="scientific">Brunnivagina elsteri CCALA 953</name>
    <dbReference type="NCBI Taxonomy" id="987040"/>
    <lineage>
        <taxon>Bacteria</taxon>
        <taxon>Bacillati</taxon>
        <taxon>Cyanobacteriota</taxon>
        <taxon>Cyanophyceae</taxon>
        <taxon>Nostocales</taxon>
        <taxon>Calotrichaceae</taxon>
        <taxon>Brunnivagina</taxon>
    </lineage>
</organism>
<comment type="caution">
    <text evidence="1">The sequence shown here is derived from an EMBL/GenBank/DDBJ whole genome shotgun (WGS) entry which is preliminary data.</text>
</comment>
<dbReference type="AlphaFoldDB" id="A0A2A2TG34"/>
<dbReference type="SUPFAM" id="SSF81585">
    <property type="entry name" value="PsbU/PolX domain-like"/>
    <property type="match status" value="1"/>
</dbReference>
<sequence>MFAPLCSSLLKRKLEIKNIHFIQSDKVLENLLVKDDTDTDDANEEKGVKPFPNWVFHKDKKSETDANTININTADKITLTNIFKGTGIKQTTIERLIRNRENNKYRDLDNLVSDLKFTQGVKAKLQKKVENNEICFYHNL</sequence>
<name>A0A2A2TG34_9CYAN</name>
<gene>
    <name evidence="1" type="ORF">CK510_17920</name>
</gene>
<evidence type="ECO:0000313" key="2">
    <source>
        <dbReference type="Proteomes" id="UP000218238"/>
    </source>
</evidence>
<dbReference type="OrthoDB" id="466317at2"/>
<keyword evidence="2" id="KW-1185">Reference proteome</keyword>
<evidence type="ECO:0000313" key="1">
    <source>
        <dbReference type="EMBL" id="PAX52692.1"/>
    </source>
</evidence>
<reference evidence="1 2" key="1">
    <citation type="submission" date="2017-08" db="EMBL/GenBank/DDBJ databases">
        <title>Draft genome sequence of filamentous cyanobacterium Calothrix elsteri CCALA 953.</title>
        <authorList>
            <person name="Gagunashvili A.N."/>
            <person name="Elster J."/>
            <person name="Andresson O.S."/>
        </authorList>
    </citation>
    <scope>NUCLEOTIDE SEQUENCE [LARGE SCALE GENOMIC DNA]</scope>
    <source>
        <strain evidence="1 2">CCALA 953</strain>
    </source>
</reference>
<accession>A0A2A2TG34</accession>
<dbReference type="RefSeq" id="WP_095723000.1">
    <property type="nucleotide sequence ID" value="NZ_NTFS01000210.1"/>
</dbReference>
<proteinExistence type="predicted"/>
<dbReference type="EMBL" id="NTFS01000210">
    <property type="protein sequence ID" value="PAX52692.1"/>
    <property type="molecule type" value="Genomic_DNA"/>
</dbReference>
<protein>
    <submittedName>
        <fullName evidence="1">Uncharacterized protein</fullName>
    </submittedName>
</protein>